<dbReference type="AlphaFoldDB" id="A2FGD8"/>
<keyword evidence="1" id="KW-0040">ANK repeat</keyword>
<protein>
    <submittedName>
        <fullName evidence="2">Ankyrin repeat protein, putative</fullName>
    </submittedName>
</protein>
<dbReference type="VEuPathDB" id="TrichDB:TVAGG3_1014800"/>
<accession>A2FGD8</accession>
<evidence type="ECO:0000313" key="2">
    <source>
        <dbReference type="EMBL" id="EAX96042.1"/>
    </source>
</evidence>
<dbReference type="PANTHER" id="PTHR24125:SF5">
    <property type="entry name" value="ANKYRIN REPEAT PROTEIN"/>
    <property type="match status" value="1"/>
</dbReference>
<organism evidence="2 3">
    <name type="scientific">Trichomonas vaginalis (strain ATCC PRA-98 / G3)</name>
    <dbReference type="NCBI Taxonomy" id="412133"/>
    <lineage>
        <taxon>Eukaryota</taxon>
        <taxon>Metamonada</taxon>
        <taxon>Parabasalia</taxon>
        <taxon>Trichomonadida</taxon>
        <taxon>Trichomonadidae</taxon>
        <taxon>Trichomonas</taxon>
    </lineage>
</organism>
<evidence type="ECO:0000313" key="3">
    <source>
        <dbReference type="Proteomes" id="UP000001542"/>
    </source>
</evidence>
<reference evidence="2" key="1">
    <citation type="submission" date="2006-10" db="EMBL/GenBank/DDBJ databases">
        <authorList>
            <person name="Amadeo P."/>
            <person name="Zhao Q."/>
            <person name="Wortman J."/>
            <person name="Fraser-Liggett C."/>
            <person name="Carlton J."/>
        </authorList>
    </citation>
    <scope>NUCLEOTIDE SEQUENCE</scope>
    <source>
        <strain evidence="2">G3</strain>
    </source>
</reference>
<evidence type="ECO:0000256" key="1">
    <source>
        <dbReference type="PROSITE-ProRule" id="PRU00023"/>
    </source>
</evidence>
<dbReference type="SMR" id="A2FGD8"/>
<dbReference type="SUPFAM" id="SSF48403">
    <property type="entry name" value="Ankyrin repeat"/>
    <property type="match status" value="1"/>
</dbReference>
<sequence length="83" mass="9351">MRACKYNNIKIVEYLLTLKGIDVNAKSRKGNTALHYACINESIGIILLLLSYKGIDKNAKNSKGLTPFQMTRNPEIQIMLNSH</sequence>
<dbReference type="KEGG" id="tva:4753807"/>
<dbReference type="Proteomes" id="UP000001542">
    <property type="component" value="Unassembled WGS sequence"/>
</dbReference>
<dbReference type="EMBL" id="DS113777">
    <property type="protein sequence ID" value="EAX96042.1"/>
    <property type="molecule type" value="Genomic_DNA"/>
</dbReference>
<dbReference type="OrthoDB" id="194358at2759"/>
<dbReference type="InterPro" id="IPR002110">
    <property type="entry name" value="Ankyrin_rpt"/>
</dbReference>
<dbReference type="InterPro" id="IPR036770">
    <property type="entry name" value="Ankyrin_rpt-contain_sf"/>
</dbReference>
<dbReference type="RefSeq" id="XP_001308972.1">
    <property type="nucleotide sequence ID" value="XM_001308971.1"/>
</dbReference>
<proteinExistence type="predicted"/>
<feature type="repeat" description="ANK" evidence="1">
    <location>
        <begin position="29"/>
        <end position="62"/>
    </location>
</feature>
<dbReference type="PROSITE" id="PS50088">
    <property type="entry name" value="ANK_REPEAT"/>
    <property type="match status" value="1"/>
</dbReference>
<dbReference type="STRING" id="5722.A2FGD8"/>
<dbReference type="PANTHER" id="PTHR24125">
    <property type="entry name" value="ANKYRIN REPEAT AND DEATH DOMAIN-CONTAINING PROTEIN"/>
    <property type="match status" value="1"/>
</dbReference>
<dbReference type="SMART" id="SM00248">
    <property type="entry name" value="ANK"/>
    <property type="match status" value="2"/>
</dbReference>
<dbReference type="Pfam" id="PF12796">
    <property type="entry name" value="Ank_2"/>
    <property type="match status" value="1"/>
</dbReference>
<name>A2FGD8_TRIV3</name>
<dbReference type="InParanoid" id="A2FGD8"/>
<reference evidence="2" key="2">
    <citation type="journal article" date="2007" name="Science">
        <title>Draft genome sequence of the sexually transmitted pathogen Trichomonas vaginalis.</title>
        <authorList>
            <person name="Carlton J.M."/>
            <person name="Hirt R.P."/>
            <person name="Silva J.C."/>
            <person name="Delcher A.L."/>
            <person name="Schatz M."/>
            <person name="Zhao Q."/>
            <person name="Wortman J.R."/>
            <person name="Bidwell S.L."/>
            <person name="Alsmark U.C.M."/>
            <person name="Besteiro S."/>
            <person name="Sicheritz-Ponten T."/>
            <person name="Noel C.J."/>
            <person name="Dacks J.B."/>
            <person name="Foster P.G."/>
            <person name="Simillion C."/>
            <person name="Van de Peer Y."/>
            <person name="Miranda-Saavedra D."/>
            <person name="Barton G.J."/>
            <person name="Westrop G.D."/>
            <person name="Mueller S."/>
            <person name="Dessi D."/>
            <person name="Fiori P.L."/>
            <person name="Ren Q."/>
            <person name="Paulsen I."/>
            <person name="Zhang H."/>
            <person name="Bastida-Corcuera F.D."/>
            <person name="Simoes-Barbosa A."/>
            <person name="Brown M.T."/>
            <person name="Hayes R.D."/>
            <person name="Mukherjee M."/>
            <person name="Okumura C.Y."/>
            <person name="Schneider R."/>
            <person name="Smith A.J."/>
            <person name="Vanacova S."/>
            <person name="Villalvazo M."/>
            <person name="Haas B.J."/>
            <person name="Pertea M."/>
            <person name="Feldblyum T.V."/>
            <person name="Utterback T.R."/>
            <person name="Shu C.L."/>
            <person name="Osoegawa K."/>
            <person name="de Jong P.J."/>
            <person name="Hrdy I."/>
            <person name="Horvathova L."/>
            <person name="Zubacova Z."/>
            <person name="Dolezal P."/>
            <person name="Malik S.B."/>
            <person name="Logsdon J.M. Jr."/>
            <person name="Henze K."/>
            <person name="Gupta A."/>
            <person name="Wang C.C."/>
            <person name="Dunne R.L."/>
            <person name="Upcroft J.A."/>
            <person name="Upcroft P."/>
            <person name="White O."/>
            <person name="Salzberg S.L."/>
            <person name="Tang P."/>
            <person name="Chiu C.-H."/>
            <person name="Lee Y.-S."/>
            <person name="Embley T.M."/>
            <person name="Coombs G.H."/>
            <person name="Mottram J.C."/>
            <person name="Tachezy J."/>
            <person name="Fraser-Liggett C.M."/>
            <person name="Johnson P.J."/>
        </authorList>
    </citation>
    <scope>NUCLEOTIDE SEQUENCE [LARGE SCALE GENOMIC DNA]</scope>
    <source>
        <strain evidence="2">G3</strain>
    </source>
</reference>
<gene>
    <name evidence="2" type="ORF">TVAG_309610</name>
</gene>
<dbReference type="Gene3D" id="1.25.40.20">
    <property type="entry name" value="Ankyrin repeat-containing domain"/>
    <property type="match status" value="2"/>
</dbReference>
<keyword evidence="3" id="KW-1185">Reference proteome</keyword>
<dbReference type="InterPro" id="IPR052457">
    <property type="entry name" value="Ankyrin-DD_containing_protein"/>
</dbReference>
<dbReference type="VEuPathDB" id="TrichDB:TVAG_309610"/>